<feature type="signal peptide" evidence="1">
    <location>
        <begin position="1"/>
        <end position="26"/>
    </location>
</feature>
<keyword evidence="1" id="KW-0732">Signal</keyword>
<dbReference type="PANTHER" id="PTHR47273">
    <property type="entry name" value="EXPRESSED PROTEIN"/>
    <property type="match status" value="1"/>
</dbReference>
<evidence type="ECO:0000256" key="1">
    <source>
        <dbReference type="SAM" id="SignalP"/>
    </source>
</evidence>
<dbReference type="EMBL" id="JBBNAG010000003">
    <property type="protein sequence ID" value="KAK9148173.1"/>
    <property type="molecule type" value="Genomic_DNA"/>
</dbReference>
<reference evidence="2 3" key="1">
    <citation type="submission" date="2024-01" db="EMBL/GenBank/DDBJ databases">
        <title>Genome assemblies of Stephania.</title>
        <authorList>
            <person name="Yang L."/>
        </authorList>
    </citation>
    <scope>NUCLEOTIDE SEQUENCE [LARGE SCALE GENOMIC DNA]</scope>
    <source>
        <strain evidence="2">JXDWG</strain>
        <tissue evidence="2">Leaf</tissue>
    </source>
</reference>
<evidence type="ECO:0000313" key="2">
    <source>
        <dbReference type="EMBL" id="KAK9148173.1"/>
    </source>
</evidence>
<feature type="chain" id="PRO_5042889432" evidence="1">
    <location>
        <begin position="27"/>
        <end position="351"/>
    </location>
</feature>
<protein>
    <submittedName>
        <fullName evidence="2">Uncharacterized protein</fullName>
    </submittedName>
</protein>
<comment type="caution">
    <text evidence="2">The sequence shown here is derived from an EMBL/GenBank/DDBJ whole genome shotgun (WGS) entry which is preliminary data.</text>
</comment>
<dbReference type="PANTHER" id="PTHR47273:SF4">
    <property type="entry name" value="EXPRESSED PROTEIN"/>
    <property type="match status" value="1"/>
</dbReference>
<dbReference type="AlphaFoldDB" id="A0AAP0KAL8"/>
<proteinExistence type="predicted"/>
<gene>
    <name evidence="2" type="ORF">Scep_006930</name>
</gene>
<name>A0AAP0KAL8_9MAGN</name>
<accession>A0AAP0KAL8</accession>
<keyword evidence="3" id="KW-1185">Reference proteome</keyword>
<evidence type="ECO:0000313" key="3">
    <source>
        <dbReference type="Proteomes" id="UP001419268"/>
    </source>
</evidence>
<organism evidence="2 3">
    <name type="scientific">Stephania cephalantha</name>
    <dbReference type="NCBI Taxonomy" id="152367"/>
    <lineage>
        <taxon>Eukaryota</taxon>
        <taxon>Viridiplantae</taxon>
        <taxon>Streptophyta</taxon>
        <taxon>Embryophyta</taxon>
        <taxon>Tracheophyta</taxon>
        <taxon>Spermatophyta</taxon>
        <taxon>Magnoliopsida</taxon>
        <taxon>Ranunculales</taxon>
        <taxon>Menispermaceae</taxon>
        <taxon>Menispermoideae</taxon>
        <taxon>Cissampelideae</taxon>
        <taxon>Stephania</taxon>
    </lineage>
</organism>
<dbReference type="Proteomes" id="UP001419268">
    <property type="component" value="Unassembled WGS sequence"/>
</dbReference>
<dbReference type="Pfam" id="PF01190">
    <property type="entry name" value="Pollen_Ole_e_1"/>
    <property type="match status" value="1"/>
</dbReference>
<sequence>MGSNIALRSFLIPLTLVFLFNNISLAKHENSPPSAFVVGTVYCDTCFQKDFSKNSHFISGASVLVECRDKGSKLSFKKEVKTNGHGEFKVALPGGIGKHVKRIKQCSVKLVSSSEPFCAVASSATSSWLRLKSKKEGTHIFSAGFFTFKPLKQPEMCRAKPNFANSKDLYNKDFFPYPDRPTFPTFPTLPPLTQTPLLPINLPTLPPIPQIPQIPQIPNLSPLPNLGNQPGAPIQPKTGEFKKGGSVLDNKVVRPTFFFSPPSIPLLPSPPPALGIPMPPNPFQPPPLVPNPFQPPPPTIGIPPFLPPIPLLTPPPPPPRFPFPFPPYPPLFPTPSPGFPGIPPASKKTSP</sequence>